<evidence type="ECO:0000313" key="3">
    <source>
        <dbReference type="Proteomes" id="UP001321047"/>
    </source>
</evidence>
<feature type="region of interest" description="Disordered" evidence="1">
    <location>
        <begin position="1"/>
        <end position="29"/>
    </location>
</feature>
<protein>
    <submittedName>
        <fullName evidence="2">Uncharacterized protein</fullName>
    </submittedName>
</protein>
<dbReference type="Proteomes" id="UP001321047">
    <property type="component" value="Unassembled WGS sequence"/>
</dbReference>
<dbReference type="EMBL" id="JAOPJZ010000004">
    <property type="protein sequence ID" value="MCU4751792.1"/>
    <property type="molecule type" value="Genomic_DNA"/>
</dbReference>
<evidence type="ECO:0000313" key="2">
    <source>
        <dbReference type="EMBL" id="MCU4751792.1"/>
    </source>
</evidence>
<feature type="compositionally biased region" description="Polar residues" evidence="1">
    <location>
        <begin position="1"/>
        <end position="11"/>
    </location>
</feature>
<accession>A0AAP2Z708</accession>
<proteinExistence type="predicted"/>
<dbReference type="AlphaFoldDB" id="A0AAP2Z708"/>
<comment type="caution">
    <text evidence="2">The sequence shown here is derived from an EMBL/GenBank/DDBJ whole genome shotgun (WGS) entry which is preliminary data.</text>
</comment>
<reference evidence="2 3" key="1">
    <citation type="submission" date="2022-09" db="EMBL/GenBank/DDBJ databases">
        <title>Enrichment on poylsaccharides allowed isolation of novel metabolic and taxonomic groups of Haloarchaea.</title>
        <authorList>
            <person name="Sorokin D.Y."/>
            <person name="Elcheninov A.G."/>
            <person name="Khizhniak T.V."/>
            <person name="Kolganova T.V."/>
            <person name="Kublanov I.V."/>
        </authorList>
    </citation>
    <scope>NUCLEOTIDE SEQUENCE [LARGE SCALE GENOMIC DNA]</scope>
    <source>
        <strain evidence="2 3">AArc-curdl1</strain>
    </source>
</reference>
<keyword evidence="3" id="KW-1185">Reference proteome</keyword>
<organism evidence="2 3">
    <name type="scientific">Natronosalvus hydrolyticus</name>
    <dbReference type="NCBI Taxonomy" id="2979988"/>
    <lineage>
        <taxon>Archaea</taxon>
        <taxon>Methanobacteriati</taxon>
        <taxon>Methanobacteriota</taxon>
        <taxon>Stenosarchaea group</taxon>
        <taxon>Halobacteria</taxon>
        <taxon>Halobacteriales</taxon>
        <taxon>Natrialbaceae</taxon>
        <taxon>Natronosalvus</taxon>
    </lineage>
</organism>
<dbReference type="RefSeq" id="WP_342807933.1">
    <property type="nucleotide sequence ID" value="NZ_JAOPJZ010000004.1"/>
</dbReference>
<evidence type="ECO:0000256" key="1">
    <source>
        <dbReference type="SAM" id="MobiDB-lite"/>
    </source>
</evidence>
<sequence length="78" mass="7602">MTRTENANDAAQSVEVDTGNQGPPADLPGVVPDFVSDLLDSISAGVTGLGETIGNLASSANPAEIAAVAADVAAAIPL</sequence>
<name>A0AAP2Z708_9EURY</name>
<gene>
    <name evidence="2" type="ORF">OB919_07325</name>
</gene>